<dbReference type="GO" id="GO:0006302">
    <property type="term" value="P:double-strand break repair"/>
    <property type="evidence" value="ECO:0007669"/>
    <property type="project" value="InterPro"/>
</dbReference>
<dbReference type="Gene3D" id="3.40.50.300">
    <property type="entry name" value="P-loop containing nucleotide triphosphate hydrolases"/>
    <property type="match status" value="1"/>
</dbReference>
<dbReference type="GO" id="GO:0016887">
    <property type="term" value="F:ATP hydrolysis activity"/>
    <property type="evidence" value="ECO:0007669"/>
    <property type="project" value="InterPro"/>
</dbReference>
<dbReference type="GO" id="GO:0009432">
    <property type="term" value="P:SOS response"/>
    <property type="evidence" value="ECO:0007669"/>
    <property type="project" value="TreeGrafter"/>
</dbReference>
<dbReference type="InterPro" id="IPR027417">
    <property type="entry name" value="P-loop_NTPase"/>
</dbReference>
<gene>
    <name evidence="9" type="ORF">S01H1_49228</name>
</gene>
<dbReference type="Pfam" id="PF13476">
    <property type="entry name" value="AAA_23"/>
    <property type="match status" value="1"/>
</dbReference>
<evidence type="ECO:0000256" key="7">
    <source>
        <dbReference type="ARBA" id="ARBA00033408"/>
    </source>
</evidence>
<feature type="domain" description="Rad50/SbcC-type AAA" evidence="8">
    <location>
        <begin position="5"/>
        <end position="88"/>
    </location>
</feature>
<dbReference type="SUPFAM" id="SSF52540">
    <property type="entry name" value="P-loop containing nucleoside triphosphate hydrolases"/>
    <property type="match status" value="1"/>
</dbReference>
<proteinExistence type="inferred from homology"/>
<dbReference type="GO" id="GO:0043590">
    <property type="term" value="C:bacterial nucleoid"/>
    <property type="evidence" value="ECO:0007669"/>
    <property type="project" value="TreeGrafter"/>
</dbReference>
<sequence length="200" mass="22213">MLQTLRVHNFAVIEDAELELDPGLTVLTGETGAGKSILLGALQLLLGDRASTDQVRAGTDRALIQGIFSLTHDHPSRQVLAARGIPVEEDTLIIRREVSSEGRSRAFLNDTAVTVGALKEVGETLVDLHGQYEHQSLLNPAHHLLLLDAFAGLTADREEYSHKLSAYQQAKTRFEELQQRQAEWAEKLELFEFQIKGEFC</sequence>
<reference evidence="9" key="1">
    <citation type="journal article" date="2014" name="Front. Microbiol.">
        <title>High frequency of phylogenetically diverse reductive dehalogenase-homologous genes in deep subseafloor sedimentary metagenomes.</title>
        <authorList>
            <person name="Kawai M."/>
            <person name="Futagami T."/>
            <person name="Toyoda A."/>
            <person name="Takaki Y."/>
            <person name="Nishi S."/>
            <person name="Hori S."/>
            <person name="Arai W."/>
            <person name="Tsubouchi T."/>
            <person name="Morono Y."/>
            <person name="Uchiyama I."/>
            <person name="Ito T."/>
            <person name="Fujiyama A."/>
            <person name="Inagaki F."/>
            <person name="Takami H."/>
        </authorList>
    </citation>
    <scope>NUCLEOTIDE SEQUENCE</scope>
    <source>
        <strain evidence="9">Expedition CK06-06</strain>
    </source>
</reference>
<dbReference type="AlphaFoldDB" id="X0VQR3"/>
<keyword evidence="6" id="KW-0234">DNA repair</keyword>
<evidence type="ECO:0000313" key="9">
    <source>
        <dbReference type="EMBL" id="GAG20550.1"/>
    </source>
</evidence>
<evidence type="ECO:0000256" key="1">
    <source>
        <dbReference type="ARBA" id="ARBA00009441"/>
    </source>
</evidence>
<dbReference type="CDD" id="cd03241">
    <property type="entry name" value="ABC_RecN"/>
    <property type="match status" value="1"/>
</dbReference>
<protein>
    <recommendedName>
        <fullName evidence="2">DNA repair protein RecN</fullName>
    </recommendedName>
    <alternativeName>
        <fullName evidence="7">Recombination protein N</fullName>
    </alternativeName>
</protein>
<comment type="caution">
    <text evidence="9">The sequence shown here is derived from an EMBL/GenBank/DDBJ whole genome shotgun (WGS) entry which is preliminary data.</text>
</comment>
<evidence type="ECO:0000256" key="3">
    <source>
        <dbReference type="ARBA" id="ARBA00022741"/>
    </source>
</evidence>
<evidence type="ECO:0000259" key="8">
    <source>
        <dbReference type="Pfam" id="PF13476"/>
    </source>
</evidence>
<evidence type="ECO:0000256" key="4">
    <source>
        <dbReference type="ARBA" id="ARBA00022763"/>
    </source>
</evidence>
<comment type="similarity">
    <text evidence="1">Belongs to the RecN family.</text>
</comment>
<evidence type="ECO:0000256" key="5">
    <source>
        <dbReference type="ARBA" id="ARBA00022840"/>
    </source>
</evidence>
<keyword evidence="4" id="KW-0227">DNA damage</keyword>
<dbReference type="InterPro" id="IPR038729">
    <property type="entry name" value="Rad50/SbcC_AAA"/>
</dbReference>
<keyword evidence="3" id="KW-0547">Nucleotide-binding</keyword>
<dbReference type="GO" id="GO:0005524">
    <property type="term" value="F:ATP binding"/>
    <property type="evidence" value="ECO:0007669"/>
    <property type="project" value="UniProtKB-KW"/>
</dbReference>
<feature type="non-terminal residue" evidence="9">
    <location>
        <position position="200"/>
    </location>
</feature>
<dbReference type="PANTHER" id="PTHR11059">
    <property type="entry name" value="DNA REPAIR PROTEIN RECN"/>
    <property type="match status" value="1"/>
</dbReference>
<evidence type="ECO:0000256" key="2">
    <source>
        <dbReference type="ARBA" id="ARBA00021315"/>
    </source>
</evidence>
<evidence type="ECO:0000256" key="6">
    <source>
        <dbReference type="ARBA" id="ARBA00023204"/>
    </source>
</evidence>
<name>X0VQR3_9ZZZZ</name>
<dbReference type="InterPro" id="IPR004604">
    <property type="entry name" value="DNA_recomb/repair_RecN"/>
</dbReference>
<organism evidence="9">
    <name type="scientific">marine sediment metagenome</name>
    <dbReference type="NCBI Taxonomy" id="412755"/>
    <lineage>
        <taxon>unclassified sequences</taxon>
        <taxon>metagenomes</taxon>
        <taxon>ecological metagenomes</taxon>
    </lineage>
</organism>
<dbReference type="GO" id="GO:0006310">
    <property type="term" value="P:DNA recombination"/>
    <property type="evidence" value="ECO:0007669"/>
    <property type="project" value="InterPro"/>
</dbReference>
<dbReference type="EMBL" id="BARS01031650">
    <property type="protein sequence ID" value="GAG20550.1"/>
    <property type="molecule type" value="Genomic_DNA"/>
</dbReference>
<accession>X0VQR3</accession>
<dbReference type="PANTHER" id="PTHR11059:SF0">
    <property type="entry name" value="DNA REPAIR PROTEIN RECN"/>
    <property type="match status" value="1"/>
</dbReference>
<keyword evidence="5" id="KW-0067">ATP-binding</keyword>
<dbReference type="FunFam" id="3.40.50.300:FF:000319">
    <property type="entry name" value="DNA repair protein RecN"/>
    <property type="match status" value="1"/>
</dbReference>